<proteinExistence type="inferred from homology"/>
<dbReference type="CDD" id="cd01335">
    <property type="entry name" value="Radical_SAM"/>
    <property type="match status" value="1"/>
</dbReference>
<comment type="caution">
    <text evidence="9">The sequence shown here is derived from an EMBL/GenBank/DDBJ whole genome shotgun (WGS) entry which is preliminary data.</text>
</comment>
<dbReference type="Gene3D" id="3.20.20.70">
    <property type="entry name" value="Aldolase class I"/>
    <property type="match status" value="1"/>
</dbReference>
<accession>A0A371J9E8</accession>
<organism evidence="9 10">
    <name type="scientific">Lachnotalea glycerini</name>
    <dbReference type="NCBI Taxonomy" id="1763509"/>
    <lineage>
        <taxon>Bacteria</taxon>
        <taxon>Bacillati</taxon>
        <taxon>Bacillota</taxon>
        <taxon>Clostridia</taxon>
        <taxon>Lachnospirales</taxon>
        <taxon>Lachnospiraceae</taxon>
        <taxon>Lachnotalea</taxon>
    </lineage>
</organism>
<evidence type="ECO:0000256" key="7">
    <source>
        <dbReference type="ARBA" id="ARBA00023601"/>
    </source>
</evidence>
<comment type="cofactor">
    <cofactor evidence="1">
        <name>[4Fe-4S] cluster</name>
        <dbReference type="ChEBI" id="CHEBI:49883"/>
    </cofactor>
</comment>
<keyword evidence="10" id="KW-1185">Reference proteome</keyword>
<dbReference type="SUPFAM" id="SSF102114">
    <property type="entry name" value="Radical SAM enzymes"/>
    <property type="match status" value="1"/>
</dbReference>
<keyword evidence="2" id="KW-0004">4Fe-4S</keyword>
<dbReference type="PANTHER" id="PTHR43273">
    <property type="entry name" value="ANAEROBIC SULFATASE-MATURATING ENZYME HOMOLOG ASLB-RELATED"/>
    <property type="match status" value="1"/>
</dbReference>
<reference evidence="9 10" key="1">
    <citation type="journal article" date="2017" name="Genome Announc.">
        <title>Draft Genome Sequence of a Sporulating and Motile Strain of Lachnotalea glycerini Isolated from Water in Quebec City, Canada.</title>
        <authorList>
            <person name="Maheux A.F."/>
            <person name="Boudreau D.K."/>
            <person name="Berube E."/>
            <person name="Boissinot M."/>
            <person name="Raymond F."/>
            <person name="Brodeur S."/>
            <person name="Corbeil J."/>
            <person name="Isabel S."/>
            <person name="Omar R.F."/>
            <person name="Bergeron M.G."/>
        </authorList>
    </citation>
    <scope>NUCLEOTIDE SEQUENCE [LARGE SCALE GENOMIC DNA]</scope>
    <source>
        <strain evidence="9 10">CCRI-19302</strain>
    </source>
</reference>
<evidence type="ECO:0000256" key="1">
    <source>
        <dbReference type="ARBA" id="ARBA00001966"/>
    </source>
</evidence>
<dbReference type="PROSITE" id="PS01305">
    <property type="entry name" value="MOAA_NIFB_PQQE"/>
    <property type="match status" value="1"/>
</dbReference>
<dbReference type="NCBIfam" id="TIGR04085">
    <property type="entry name" value="rSAM_more_4Fe4S"/>
    <property type="match status" value="1"/>
</dbReference>
<dbReference type="InterPro" id="IPR000385">
    <property type="entry name" value="MoaA_NifB_PqqE_Fe-S-bd_CS"/>
</dbReference>
<dbReference type="Proteomes" id="UP000216411">
    <property type="component" value="Unassembled WGS sequence"/>
</dbReference>
<dbReference type="InterPro" id="IPR007197">
    <property type="entry name" value="rSAM"/>
</dbReference>
<name>A0A371J9E8_9FIRM</name>
<sequence>MKILLTNRCNLNCTYCYEGTKGNGDLDFSTGRLAIDYYLDKFKDVLRIVGSVPIVYHGGEPLLKFDLLKNLSEYAIRQSELLQLKCDFSFTTNGVLLTEEMVAFLKKNNFTVNISLDGQKKFHNQNRVDYQNHGTFDKIFENAHMIQAALNHKFAIRMTVTRDSIEYMTENVRYFVNNGFDNINIALDYFSDWGDNLKYIKTEFEKLEKYYLEYRKVHKLVIDIFDGKIPLLFTDEEPLFCNAGFEDYVLDVDGMYFPCFYGMKKGFDIGNVTSGIDGRLRNRKIRDALYNKTVQFEECKQCTIQKFCHSHKCGFLNYDTTGYLNVANKVLCQQEKSLYPILNRIVKVLEERKDTVIEIYKQRAHTTV</sequence>
<dbReference type="RefSeq" id="WP_094378300.1">
    <property type="nucleotide sequence ID" value="NZ_NOKA02000068.1"/>
</dbReference>
<dbReference type="InterPro" id="IPR013785">
    <property type="entry name" value="Aldolase_TIM"/>
</dbReference>
<comment type="similarity">
    <text evidence="7">Belongs to the radical SAM superfamily. Anaerobic sulfatase-maturating enzyme family.</text>
</comment>
<keyword evidence="6" id="KW-0411">Iron-sulfur</keyword>
<dbReference type="SFLD" id="SFLDG01067">
    <property type="entry name" value="SPASM/twitch_domain_containing"/>
    <property type="match status" value="1"/>
</dbReference>
<dbReference type="GO" id="GO:0016491">
    <property type="term" value="F:oxidoreductase activity"/>
    <property type="evidence" value="ECO:0007669"/>
    <property type="project" value="InterPro"/>
</dbReference>
<keyword evidence="3" id="KW-0949">S-adenosyl-L-methionine</keyword>
<evidence type="ECO:0000256" key="4">
    <source>
        <dbReference type="ARBA" id="ARBA00022723"/>
    </source>
</evidence>
<dbReference type="OrthoDB" id="1994517at2"/>
<keyword evidence="4" id="KW-0479">Metal-binding</keyword>
<evidence type="ECO:0000313" key="9">
    <source>
        <dbReference type="EMBL" id="RDY29307.1"/>
    </source>
</evidence>
<protein>
    <submittedName>
        <fullName evidence="9">Radical SAM protein</fullName>
    </submittedName>
</protein>
<evidence type="ECO:0000313" key="10">
    <source>
        <dbReference type="Proteomes" id="UP000216411"/>
    </source>
</evidence>
<dbReference type="AlphaFoldDB" id="A0A371J9E8"/>
<dbReference type="PANTHER" id="PTHR43273:SF3">
    <property type="entry name" value="ANAEROBIC SULFATASE-MATURATING ENZYME HOMOLOG ASLB-RELATED"/>
    <property type="match status" value="1"/>
</dbReference>
<dbReference type="PROSITE" id="PS51918">
    <property type="entry name" value="RADICAL_SAM"/>
    <property type="match status" value="1"/>
</dbReference>
<dbReference type="InterPro" id="IPR058240">
    <property type="entry name" value="rSAM_sf"/>
</dbReference>
<dbReference type="SFLD" id="SFLDG01386">
    <property type="entry name" value="main_SPASM_domain-containing"/>
    <property type="match status" value="1"/>
</dbReference>
<dbReference type="SFLD" id="SFLDG01384">
    <property type="entry name" value="thioether_bond_formation_requi"/>
    <property type="match status" value="1"/>
</dbReference>
<keyword evidence="5" id="KW-0408">Iron</keyword>
<evidence type="ECO:0000259" key="8">
    <source>
        <dbReference type="PROSITE" id="PS51918"/>
    </source>
</evidence>
<dbReference type="InterPro" id="IPR023885">
    <property type="entry name" value="4Fe4S-binding_SPASM_dom"/>
</dbReference>
<dbReference type="InterPro" id="IPR023867">
    <property type="entry name" value="Sulphatase_maturase_rSAM"/>
</dbReference>
<evidence type="ECO:0000256" key="2">
    <source>
        <dbReference type="ARBA" id="ARBA00022485"/>
    </source>
</evidence>
<feature type="domain" description="Radical SAM core" evidence="8">
    <location>
        <begin position="1"/>
        <end position="226"/>
    </location>
</feature>
<dbReference type="GO" id="GO:0051539">
    <property type="term" value="F:4 iron, 4 sulfur cluster binding"/>
    <property type="evidence" value="ECO:0007669"/>
    <property type="project" value="UniProtKB-KW"/>
</dbReference>
<dbReference type="Pfam" id="PF13186">
    <property type="entry name" value="SPASM"/>
    <property type="match status" value="1"/>
</dbReference>
<gene>
    <name evidence="9" type="ORF">CG710_018455</name>
</gene>
<evidence type="ECO:0000256" key="3">
    <source>
        <dbReference type="ARBA" id="ARBA00022691"/>
    </source>
</evidence>
<dbReference type="SFLD" id="SFLDS00029">
    <property type="entry name" value="Radical_SAM"/>
    <property type="match status" value="1"/>
</dbReference>
<dbReference type="Pfam" id="PF04055">
    <property type="entry name" value="Radical_SAM"/>
    <property type="match status" value="1"/>
</dbReference>
<evidence type="ECO:0000256" key="5">
    <source>
        <dbReference type="ARBA" id="ARBA00023004"/>
    </source>
</evidence>
<evidence type="ECO:0000256" key="6">
    <source>
        <dbReference type="ARBA" id="ARBA00023014"/>
    </source>
</evidence>
<dbReference type="EMBL" id="NOKA02000068">
    <property type="protein sequence ID" value="RDY29307.1"/>
    <property type="molecule type" value="Genomic_DNA"/>
</dbReference>
<dbReference type="GO" id="GO:0046872">
    <property type="term" value="F:metal ion binding"/>
    <property type="evidence" value="ECO:0007669"/>
    <property type="project" value="UniProtKB-KW"/>
</dbReference>